<dbReference type="EMBL" id="WUAV01000005">
    <property type="protein sequence ID" value="KAF1754939.1"/>
    <property type="molecule type" value="Genomic_DNA"/>
</dbReference>
<dbReference type="AlphaFoldDB" id="A0A6A5GKS7"/>
<dbReference type="KEGG" id="crq:GCK72_021504"/>
<dbReference type="RefSeq" id="XP_053583223.1">
    <property type="nucleotide sequence ID" value="XM_053734310.1"/>
</dbReference>
<sequence length="204" mass="24009">MPDIESDIESDNESSFEFLNDSYERERAIAARAGCAFLIIPIIFLLSVVMALATIFIIETFQLKSINRAYETEKFNRTEFKNIKCLEDIPEEIMSKWTPDEWEFRGVEQFILDKSFDEDVHWFLRKAHPLLTKLSEDYQMQFQWVKEELALNSILLEGPCVYTVEDGSTKVFVKEGLLYVKSKYSYKKEKKEFTLVYSIPKGYQ</sequence>
<evidence type="ECO:0000313" key="3">
    <source>
        <dbReference type="Proteomes" id="UP000483820"/>
    </source>
</evidence>
<comment type="caution">
    <text evidence="2">The sequence shown here is derived from an EMBL/GenBank/DDBJ whole genome shotgun (WGS) entry which is preliminary data.</text>
</comment>
<dbReference type="GeneID" id="78777258"/>
<keyword evidence="1" id="KW-0472">Membrane</keyword>
<feature type="transmembrane region" description="Helical" evidence="1">
    <location>
        <begin position="29"/>
        <end position="58"/>
    </location>
</feature>
<gene>
    <name evidence="2" type="ORF">GCK72_021504</name>
</gene>
<evidence type="ECO:0000313" key="2">
    <source>
        <dbReference type="EMBL" id="KAF1754939.1"/>
    </source>
</evidence>
<dbReference type="Proteomes" id="UP000483820">
    <property type="component" value="Chromosome V"/>
</dbReference>
<evidence type="ECO:0000256" key="1">
    <source>
        <dbReference type="SAM" id="Phobius"/>
    </source>
</evidence>
<accession>A0A6A5GKS7</accession>
<protein>
    <submittedName>
        <fullName evidence="2">Uncharacterized protein</fullName>
    </submittedName>
</protein>
<keyword evidence="1" id="KW-1133">Transmembrane helix</keyword>
<keyword evidence="1" id="KW-0812">Transmembrane</keyword>
<proteinExistence type="predicted"/>
<name>A0A6A5GKS7_CAERE</name>
<reference evidence="2 3" key="1">
    <citation type="submission" date="2019-12" db="EMBL/GenBank/DDBJ databases">
        <title>Chromosome-level assembly of the Caenorhabditis remanei genome.</title>
        <authorList>
            <person name="Teterina A.A."/>
            <person name="Willis J.H."/>
            <person name="Phillips P.C."/>
        </authorList>
    </citation>
    <scope>NUCLEOTIDE SEQUENCE [LARGE SCALE GENOMIC DNA]</scope>
    <source>
        <strain evidence="2 3">PX506</strain>
        <tissue evidence="2">Whole organism</tissue>
    </source>
</reference>
<dbReference type="CTD" id="78777258"/>
<organism evidence="2 3">
    <name type="scientific">Caenorhabditis remanei</name>
    <name type="common">Caenorhabditis vulgaris</name>
    <dbReference type="NCBI Taxonomy" id="31234"/>
    <lineage>
        <taxon>Eukaryota</taxon>
        <taxon>Metazoa</taxon>
        <taxon>Ecdysozoa</taxon>
        <taxon>Nematoda</taxon>
        <taxon>Chromadorea</taxon>
        <taxon>Rhabditida</taxon>
        <taxon>Rhabditina</taxon>
        <taxon>Rhabditomorpha</taxon>
        <taxon>Rhabditoidea</taxon>
        <taxon>Rhabditidae</taxon>
        <taxon>Peloderinae</taxon>
        <taxon>Caenorhabditis</taxon>
    </lineage>
</organism>